<evidence type="ECO:0000313" key="4">
    <source>
        <dbReference type="RefSeq" id="XP_015179380.1"/>
    </source>
</evidence>
<dbReference type="InterPro" id="IPR014876">
    <property type="entry name" value="DEK_C"/>
</dbReference>
<keyword evidence="3" id="KW-1185">Reference proteome</keyword>
<dbReference type="Proteomes" id="UP000694924">
    <property type="component" value="Unplaced"/>
</dbReference>
<reference evidence="4" key="1">
    <citation type="submission" date="2025-08" db="UniProtKB">
        <authorList>
            <consortium name="RefSeq"/>
        </authorList>
    </citation>
    <scope>IDENTIFICATION</scope>
    <source>
        <tissue evidence="4">Whole body</tissue>
    </source>
</reference>
<feature type="domain" description="DEK-C" evidence="2">
    <location>
        <begin position="84"/>
        <end position="139"/>
    </location>
</feature>
<gene>
    <name evidence="4" type="primary">LOC107067944</name>
</gene>
<feature type="compositionally biased region" description="Basic residues" evidence="1">
    <location>
        <begin position="175"/>
        <end position="190"/>
    </location>
</feature>
<sequence length="239" mass="26963">MRHDLVLGTNFLNNVKLSIESGHVEVRRSGKAKPTEGNLPNVFSINVCDSESRIGLSHLGAAKIKESAISSVAVRTTRRTVMADISKDEIRREVTAILKDTDLITMLEEKVKQRIEKKLDVDLIAKREEVHDLVIEGLQGKQNSEKEKNKAASEGSDDRENEEEEEEEKEEEKKPTRRSPTKKSTSKHKRDSSADEESVSDSDSDEDWGKNKKGPRSIRKVTVRARVENILILLHCLLN</sequence>
<proteinExistence type="predicted"/>
<organism evidence="3 4">
    <name type="scientific">Polistes dominula</name>
    <name type="common">European paper wasp</name>
    <name type="synonym">Vespa dominula</name>
    <dbReference type="NCBI Taxonomy" id="743375"/>
    <lineage>
        <taxon>Eukaryota</taxon>
        <taxon>Metazoa</taxon>
        <taxon>Ecdysozoa</taxon>
        <taxon>Arthropoda</taxon>
        <taxon>Hexapoda</taxon>
        <taxon>Insecta</taxon>
        <taxon>Pterygota</taxon>
        <taxon>Neoptera</taxon>
        <taxon>Endopterygota</taxon>
        <taxon>Hymenoptera</taxon>
        <taxon>Apocrita</taxon>
        <taxon>Aculeata</taxon>
        <taxon>Vespoidea</taxon>
        <taxon>Vespidae</taxon>
        <taxon>Polistinae</taxon>
        <taxon>Polistini</taxon>
        <taxon>Polistes</taxon>
    </lineage>
</organism>
<dbReference type="RefSeq" id="XP_015179380.1">
    <property type="nucleotide sequence ID" value="XM_015323894.1"/>
</dbReference>
<dbReference type="GeneID" id="107067944"/>
<dbReference type="SUPFAM" id="SSF109715">
    <property type="entry name" value="DEK C-terminal domain"/>
    <property type="match status" value="1"/>
</dbReference>
<name>A0ABM1IGP3_POLDO</name>
<feature type="compositionally biased region" description="Acidic residues" evidence="1">
    <location>
        <begin position="194"/>
        <end position="206"/>
    </location>
</feature>
<feature type="region of interest" description="Disordered" evidence="1">
    <location>
        <begin position="136"/>
        <end position="220"/>
    </location>
</feature>
<protein>
    <submittedName>
        <fullName evidence="4">Protein gar2-like</fullName>
    </submittedName>
</protein>
<accession>A0ABM1IGP3</accession>
<evidence type="ECO:0000256" key="1">
    <source>
        <dbReference type="SAM" id="MobiDB-lite"/>
    </source>
</evidence>
<feature type="compositionally biased region" description="Acidic residues" evidence="1">
    <location>
        <begin position="155"/>
        <end position="170"/>
    </location>
</feature>
<dbReference type="PROSITE" id="PS51998">
    <property type="entry name" value="DEK_C"/>
    <property type="match status" value="1"/>
</dbReference>
<evidence type="ECO:0000313" key="3">
    <source>
        <dbReference type="Proteomes" id="UP000694924"/>
    </source>
</evidence>
<evidence type="ECO:0000259" key="2">
    <source>
        <dbReference type="PROSITE" id="PS51998"/>
    </source>
</evidence>
<feature type="compositionally biased region" description="Basic residues" evidence="1">
    <location>
        <begin position="211"/>
        <end position="220"/>
    </location>
</feature>